<dbReference type="SMART" id="SM01096">
    <property type="entry name" value="CPSase_L_D3"/>
    <property type="match status" value="1"/>
</dbReference>
<reference evidence="9 10" key="1">
    <citation type="submission" date="2022-04" db="EMBL/GenBank/DDBJ databases">
        <title>Halobacillus sp. isolated from saltern.</title>
        <authorList>
            <person name="Won M."/>
            <person name="Lee C.-M."/>
            <person name="Woen H.-Y."/>
            <person name="Kwon S.-W."/>
        </authorList>
    </citation>
    <scope>NUCLEOTIDE SEQUENCE [LARGE SCALE GENOMIC DNA]</scope>
    <source>
        <strain evidence="9 10">SSBR10-3</strain>
    </source>
</reference>
<evidence type="ECO:0000313" key="10">
    <source>
        <dbReference type="Proteomes" id="UP000831787"/>
    </source>
</evidence>
<keyword evidence="4 7" id="KW-0067">ATP-binding</keyword>
<evidence type="ECO:0000256" key="3">
    <source>
        <dbReference type="ARBA" id="ARBA00022741"/>
    </source>
</evidence>
<keyword evidence="10" id="KW-1185">Reference proteome</keyword>
<evidence type="ECO:0000256" key="4">
    <source>
        <dbReference type="ARBA" id="ARBA00022840"/>
    </source>
</evidence>
<dbReference type="Gene3D" id="3.30.470.20">
    <property type="entry name" value="ATP-grasp fold, B domain"/>
    <property type="match status" value="2"/>
</dbReference>
<comment type="catalytic activity">
    <reaction evidence="6">
        <text>hydrogencarbonate + NH4(+) + 2 ATP = carbamoyl phosphate + 2 ADP + phosphate + 2 H(+)</text>
        <dbReference type="Rhea" id="RHEA:18029"/>
        <dbReference type="ChEBI" id="CHEBI:15378"/>
        <dbReference type="ChEBI" id="CHEBI:17544"/>
        <dbReference type="ChEBI" id="CHEBI:28938"/>
        <dbReference type="ChEBI" id="CHEBI:30616"/>
        <dbReference type="ChEBI" id="CHEBI:43474"/>
        <dbReference type="ChEBI" id="CHEBI:58228"/>
        <dbReference type="ChEBI" id="CHEBI:456216"/>
        <dbReference type="EC" id="6.3.4.16"/>
    </reaction>
</comment>
<keyword evidence="3 7" id="KW-0547">Nucleotide-binding</keyword>
<protein>
    <recommendedName>
        <fullName evidence="5">carbamoyl-phosphate synthase (ammonia)</fullName>
        <ecNumber evidence="5">6.3.4.16</ecNumber>
    </recommendedName>
</protein>
<dbReference type="Pfam" id="PF02786">
    <property type="entry name" value="CPSase_L_D2"/>
    <property type="match status" value="1"/>
</dbReference>
<dbReference type="PROSITE" id="PS00867">
    <property type="entry name" value="CPSASE_2"/>
    <property type="match status" value="1"/>
</dbReference>
<dbReference type="Pfam" id="PF02787">
    <property type="entry name" value="CPSase_L_D3"/>
    <property type="match status" value="1"/>
</dbReference>
<dbReference type="InterPro" id="IPR058047">
    <property type="entry name" value="CPSase_preATP-grasp"/>
</dbReference>
<evidence type="ECO:0000259" key="8">
    <source>
        <dbReference type="PROSITE" id="PS50975"/>
    </source>
</evidence>
<evidence type="ECO:0000313" key="9">
    <source>
        <dbReference type="EMBL" id="UOQ46380.1"/>
    </source>
</evidence>
<dbReference type="PROSITE" id="PS50975">
    <property type="entry name" value="ATP_GRASP"/>
    <property type="match status" value="1"/>
</dbReference>
<dbReference type="PANTHER" id="PTHR11405:SF53">
    <property type="entry name" value="CARBAMOYL-PHOSPHATE SYNTHASE [AMMONIA], MITOCHONDRIAL"/>
    <property type="match status" value="1"/>
</dbReference>
<dbReference type="Gene3D" id="3.40.50.20">
    <property type="match status" value="1"/>
</dbReference>
<dbReference type="Pfam" id="PF25596">
    <property type="entry name" value="CPSase_L_D1"/>
    <property type="match status" value="1"/>
</dbReference>
<organism evidence="9 10">
    <name type="scientific">Halobacillus salinarum</name>
    <dbReference type="NCBI Taxonomy" id="2932257"/>
    <lineage>
        <taxon>Bacteria</taxon>
        <taxon>Bacillati</taxon>
        <taxon>Bacillota</taxon>
        <taxon>Bacilli</taxon>
        <taxon>Bacillales</taxon>
        <taxon>Bacillaceae</taxon>
        <taxon>Halobacillus</taxon>
    </lineage>
</organism>
<dbReference type="InterPro" id="IPR005483">
    <property type="entry name" value="CPSase_dom"/>
</dbReference>
<dbReference type="Proteomes" id="UP000831787">
    <property type="component" value="Chromosome"/>
</dbReference>
<name>A0ABY4EPT3_9BACI</name>
<evidence type="ECO:0000256" key="6">
    <source>
        <dbReference type="ARBA" id="ARBA00047359"/>
    </source>
</evidence>
<dbReference type="SUPFAM" id="SSF48108">
    <property type="entry name" value="Carbamoyl phosphate synthetase, large subunit connection domain"/>
    <property type="match status" value="1"/>
</dbReference>
<dbReference type="PANTHER" id="PTHR11405">
    <property type="entry name" value="CARBAMOYLTRANSFERASE FAMILY MEMBER"/>
    <property type="match status" value="1"/>
</dbReference>
<dbReference type="SUPFAM" id="SSF56059">
    <property type="entry name" value="Glutathione synthetase ATP-binding domain-like"/>
    <property type="match status" value="2"/>
</dbReference>
<dbReference type="PRINTS" id="PR00098">
    <property type="entry name" value="CPSASE"/>
</dbReference>
<evidence type="ECO:0000256" key="7">
    <source>
        <dbReference type="PROSITE-ProRule" id="PRU00409"/>
    </source>
</evidence>
<dbReference type="InterPro" id="IPR016185">
    <property type="entry name" value="PreATP-grasp_dom_sf"/>
</dbReference>
<accession>A0ABY4EPT3</accession>
<gene>
    <name evidence="9" type="ORF">MUN89_04100</name>
</gene>
<evidence type="ECO:0000256" key="5">
    <source>
        <dbReference type="ARBA" id="ARBA00044063"/>
    </source>
</evidence>
<dbReference type="SUPFAM" id="SSF52440">
    <property type="entry name" value="PreATP-grasp domain"/>
    <property type="match status" value="1"/>
</dbReference>
<dbReference type="InterPro" id="IPR011761">
    <property type="entry name" value="ATP-grasp"/>
</dbReference>
<dbReference type="EMBL" id="CP095073">
    <property type="protein sequence ID" value="UOQ46380.1"/>
    <property type="molecule type" value="Genomic_DNA"/>
</dbReference>
<comment type="similarity">
    <text evidence="1">Belongs to the CarB family.</text>
</comment>
<dbReference type="Gene3D" id="1.10.1030.10">
    <property type="entry name" value="Carbamoyl-phosphate synthetase, large subunit oligomerisation domain"/>
    <property type="match status" value="1"/>
</dbReference>
<evidence type="ECO:0000256" key="1">
    <source>
        <dbReference type="ARBA" id="ARBA00009799"/>
    </source>
</evidence>
<sequence>MAKMATKIALGYPLDELQNPLTGNTYASFEPALDYVVVKFPRWPFDKFPDAERKLGTKMKATGEVMAIDRSLEGAFQKAVASLDQTIPKLKADELMGHLQQPTDLRYFALLELLRMGETVENLQTATGIDLFYLHTLKNLTDMEQQIQSYSIDQLPQSLLKQAKLFSFTDAAIAQLMNVSEEEITQLRKEYKITPSYKMVDTCAAEFEAATNYVYATYAGVNEITPLPQGKKALIVGSGPIRIGQGVEFDYSAVKAIESLKKLGWTTVMINNNPETVSTDYETADRLYFEPVTAEVIASIVEHEQIDLVFTQYGGQTAINIAEELEKLDLPLAGVKVDVLEALEDRERFYAALKELDIPHIPGSVCHTFDEAVSAASQYTYPLLCRPSYVIGGQGMMTVNKEQELKQALIQTDERHYPIVLDQFMTGKEVEVDLAADGKQVFIPEIIEHIEPAGVHSGDSMAVFPSQLPDKVKEKIYSFAEKIVNYFNYKGIMNIQFLLTDDAVYVLEVNPRASRTVPIVSKVSGTSLIDLATKILVNELPSPLGDLPEPVFEHIAVKYPLFSFHAMPELDHKLGPNMKSTGEGMCIGSSVEEAMSKVFAALPNVYLDKDVCFIEDYELDVPMTTLGFKDWLETKEASIYVNTAHTEEAKQKRVQALKYGIEVFSEKDTFKAYLDGLNAKGTMPVSLPGSQKEGVHAG</sequence>
<dbReference type="InterPro" id="IPR036897">
    <property type="entry name" value="CarbamoylP_synth_lsu_oligo_sf"/>
</dbReference>
<keyword evidence="2" id="KW-0436">Ligase</keyword>
<dbReference type="InterPro" id="IPR005479">
    <property type="entry name" value="CPAse_ATP-bd"/>
</dbReference>
<dbReference type="EC" id="6.3.4.16" evidence="5"/>
<dbReference type="NCBIfam" id="NF003671">
    <property type="entry name" value="PRK05294.1"/>
    <property type="match status" value="1"/>
</dbReference>
<feature type="domain" description="ATP-grasp" evidence="8">
    <location>
        <begin position="350"/>
        <end position="537"/>
    </location>
</feature>
<proteinExistence type="inferred from homology"/>
<dbReference type="NCBIfam" id="NF009455">
    <property type="entry name" value="PRK12815.1"/>
    <property type="match status" value="1"/>
</dbReference>
<dbReference type="InterPro" id="IPR005480">
    <property type="entry name" value="CPSase_lsu_oligo"/>
</dbReference>
<evidence type="ECO:0000256" key="2">
    <source>
        <dbReference type="ARBA" id="ARBA00022598"/>
    </source>
</evidence>